<protein>
    <recommendedName>
        <fullName evidence="2">DNA replication checkpoint mediator MRC1 domain-containing protein</fullName>
    </recommendedName>
</protein>
<dbReference type="Pfam" id="PF09444">
    <property type="entry name" value="MRC1"/>
    <property type="match status" value="1"/>
</dbReference>
<feature type="region of interest" description="Disordered" evidence="1">
    <location>
        <begin position="907"/>
        <end position="953"/>
    </location>
</feature>
<feature type="compositionally biased region" description="Polar residues" evidence="1">
    <location>
        <begin position="421"/>
        <end position="430"/>
    </location>
</feature>
<dbReference type="InterPro" id="IPR018564">
    <property type="entry name" value="Repl_chkpnt_MRC1_dom"/>
</dbReference>
<evidence type="ECO:0000313" key="4">
    <source>
        <dbReference type="Proteomes" id="UP000780801"/>
    </source>
</evidence>
<dbReference type="Proteomes" id="UP000780801">
    <property type="component" value="Unassembled WGS sequence"/>
</dbReference>
<feature type="compositionally biased region" description="Basic and acidic residues" evidence="1">
    <location>
        <begin position="688"/>
        <end position="706"/>
    </location>
</feature>
<feature type="compositionally biased region" description="Low complexity" evidence="1">
    <location>
        <begin position="1196"/>
        <end position="1224"/>
    </location>
</feature>
<feature type="compositionally biased region" description="Acidic residues" evidence="1">
    <location>
        <begin position="323"/>
        <end position="334"/>
    </location>
</feature>
<accession>A0A9P6G2H0</accession>
<feature type="compositionally biased region" description="Acidic residues" evidence="1">
    <location>
        <begin position="470"/>
        <end position="487"/>
    </location>
</feature>
<feature type="compositionally biased region" description="Low complexity" evidence="1">
    <location>
        <begin position="34"/>
        <end position="49"/>
    </location>
</feature>
<feature type="region of interest" description="Disordered" evidence="1">
    <location>
        <begin position="295"/>
        <end position="338"/>
    </location>
</feature>
<dbReference type="OrthoDB" id="2437836at2759"/>
<proteinExistence type="predicted"/>
<feature type="region of interest" description="Disordered" evidence="1">
    <location>
        <begin position="1"/>
        <end position="253"/>
    </location>
</feature>
<comment type="caution">
    <text evidence="3">The sequence shown here is derived from an EMBL/GenBank/DDBJ whole genome shotgun (WGS) entry which is preliminary data.</text>
</comment>
<feature type="compositionally biased region" description="Polar residues" evidence="1">
    <location>
        <begin position="653"/>
        <end position="682"/>
    </location>
</feature>
<feature type="compositionally biased region" description="Low complexity" evidence="1">
    <location>
        <begin position="402"/>
        <end position="414"/>
    </location>
</feature>
<feature type="compositionally biased region" description="Polar residues" evidence="1">
    <location>
        <begin position="234"/>
        <end position="244"/>
    </location>
</feature>
<evidence type="ECO:0000259" key="2">
    <source>
        <dbReference type="Pfam" id="PF09444"/>
    </source>
</evidence>
<sequence>MDTSIDPSQSSPTSHSSRESSSRESSPSEDEAPSTRSLLSSRLLDGSDLPRASTSTLFSSNRGHPDSSPEPSSGHSKPLKQRDDRRDQGSFLFSPGLSPRKPKKTKSFQDSRQKGTGRPKSPKYPHTTPPQLTSPESTFVLKRRPIEFSDSDSDVSSMDEDMNFKNVAGGSPSRRVSGMTSLKPSHSSKNKGVHADKSRKKALGTGAKNKSQAGVDRNLFSQDDEHELVEGLFNSDQSSSNANPQEYRPPTANELLQLQQQREALVRSTGFTLKQRAHDRSKFSSIMDDYQSNLVEKNSSPVQILKPQIPQKPKSHGVRTISLDDDSEDELEEDDIKKQEEAQWRLSASKAVLSAPKEKQRELTQRLLSRQAFSSAGGLEIGNSSPMSPLSKKIHDMSIGLTQQQPSSSPQTESSQKKTSHASPSKSQSALYFRDFNAAIRRKAAKRNLNHRMGENGISGNIQQGQNEDGILEQDGNSEGEMADEDSQSYQGDQEAEAGSADDEAFSGDSESDQDEAEGDDEAEGEVEDKVEDESMEEDGSQSSESESEESEDSSEELEEDNKIGTRAKSNRKRILMDDEDDVSVTLPGDHDSLVPQTNMTDILSEELEESTGASVAEKGSNGGSVTQSGPSPGFGAFFEASGAFTSDARPLTTDTMGSSSGPSDTKASGKNSQNPFNSALSSLLLDPAHEHDLGGEGHDRSDGEKNATGVSVNDTMLGADGATGPRRRQLVKREAKPKFNKNLKSDFIDYEAEEEEDEYMGMGGVDYESDNDNDDYDLGDGMIDASHDLDSKDVENVRQLHMEHEQVRHNKEIMDLVHGIASGNLWKRRHGQGDDLDIYDEDDIGGGFQRKKKLKVLEKFERLGNSKPLCFFLPLHGSTADKENTAAFARAFEKNVGDDQLVFLNDPYESDDGSGLPAKEERPKSDMAQLESDEDEEIEGLDTSTNTPESILLDGADGAKPLDTTMSDVRPHANSSRSSVKTVQTETTYSILAKTKAQVLPFANTAVSASMDFAGLDMSSVIEDDEELSDSEDMRASTRLQKTVEDPVVEYRELMRRTMVIRGILDGEGGGSPSKKALRDRRASQEHFELEQSFDSSSILGRVVDSRSSIDYQQSTSSHATFTRGHDGDSAPLPRPPTLTRQSSSFLSDERRKVFLNTVGEDNRSAGSRSRVNKEGTRRMMAFGAPAGKGGNTEADTSSSKRAASSSSASSSSFTTPSAPSLASKRRPKGDREQGGTGSGQLLQVVSNSL</sequence>
<feature type="compositionally biased region" description="Low complexity" evidence="1">
    <location>
        <begin position="1"/>
        <end position="15"/>
    </location>
</feature>
<feature type="compositionally biased region" description="Basic residues" evidence="1">
    <location>
        <begin position="186"/>
        <end position="202"/>
    </location>
</feature>
<evidence type="ECO:0000256" key="1">
    <source>
        <dbReference type="SAM" id="MobiDB-lite"/>
    </source>
</evidence>
<reference evidence="3" key="1">
    <citation type="journal article" date="2020" name="Fungal Divers.">
        <title>Resolving the Mortierellaceae phylogeny through synthesis of multi-gene phylogenetics and phylogenomics.</title>
        <authorList>
            <person name="Vandepol N."/>
            <person name="Liber J."/>
            <person name="Desiro A."/>
            <person name="Na H."/>
            <person name="Kennedy M."/>
            <person name="Barry K."/>
            <person name="Grigoriev I.V."/>
            <person name="Miller A.N."/>
            <person name="O'Donnell K."/>
            <person name="Stajich J.E."/>
            <person name="Bonito G."/>
        </authorList>
    </citation>
    <scope>NUCLEOTIDE SEQUENCE</scope>
    <source>
        <strain evidence="3">KOD1015</strain>
    </source>
</reference>
<feature type="compositionally biased region" description="Acidic residues" evidence="1">
    <location>
        <begin position="149"/>
        <end position="161"/>
    </location>
</feature>
<dbReference type="EMBL" id="JAABOA010000248">
    <property type="protein sequence ID" value="KAF9585126.1"/>
    <property type="molecule type" value="Genomic_DNA"/>
</dbReference>
<dbReference type="AlphaFoldDB" id="A0A9P6G2H0"/>
<feature type="compositionally biased region" description="Polar residues" evidence="1">
    <location>
        <begin position="458"/>
        <end position="467"/>
    </location>
</feature>
<feature type="compositionally biased region" description="Low complexity" evidence="1">
    <location>
        <begin position="634"/>
        <end position="645"/>
    </location>
</feature>
<name>A0A9P6G2H0_9FUNG</name>
<feature type="region of interest" description="Disordered" evidence="1">
    <location>
        <begin position="1065"/>
        <end position="1085"/>
    </location>
</feature>
<feature type="compositionally biased region" description="Acidic residues" evidence="1">
    <location>
        <begin position="494"/>
        <end position="560"/>
    </location>
</feature>
<feature type="compositionally biased region" description="Polar residues" evidence="1">
    <location>
        <begin position="1111"/>
        <end position="1122"/>
    </location>
</feature>
<evidence type="ECO:0000313" key="3">
    <source>
        <dbReference type="EMBL" id="KAF9585126.1"/>
    </source>
</evidence>
<feature type="domain" description="DNA replication checkpoint mediator MRC1" evidence="2">
    <location>
        <begin position="744"/>
        <end position="856"/>
    </location>
</feature>
<feature type="compositionally biased region" description="Polar residues" evidence="1">
    <location>
        <begin position="1241"/>
        <end position="1251"/>
    </location>
</feature>
<feature type="compositionally biased region" description="Acidic residues" evidence="1">
    <location>
        <begin position="932"/>
        <end position="941"/>
    </location>
</feature>
<feature type="compositionally biased region" description="Polar residues" evidence="1">
    <location>
        <begin position="52"/>
        <end position="62"/>
    </location>
</feature>
<feature type="region of interest" description="Disordered" evidence="1">
    <location>
        <begin position="374"/>
        <end position="431"/>
    </location>
</feature>
<gene>
    <name evidence="3" type="ORF">BGW38_003782</name>
</gene>
<feature type="region of interest" description="Disordered" evidence="1">
    <location>
        <begin position="447"/>
        <end position="736"/>
    </location>
</feature>
<organism evidence="3 4">
    <name type="scientific">Lunasporangiospora selenospora</name>
    <dbReference type="NCBI Taxonomy" id="979761"/>
    <lineage>
        <taxon>Eukaryota</taxon>
        <taxon>Fungi</taxon>
        <taxon>Fungi incertae sedis</taxon>
        <taxon>Mucoromycota</taxon>
        <taxon>Mortierellomycotina</taxon>
        <taxon>Mortierellomycetes</taxon>
        <taxon>Mortierellales</taxon>
        <taxon>Mortierellaceae</taxon>
        <taxon>Lunasporangiospora</taxon>
    </lineage>
</organism>
<keyword evidence="4" id="KW-1185">Reference proteome</keyword>
<feature type="region of interest" description="Disordered" evidence="1">
    <location>
        <begin position="1111"/>
        <end position="1251"/>
    </location>
</feature>